<dbReference type="EMBL" id="BMER01000001">
    <property type="protein sequence ID" value="GGG84713.1"/>
    <property type="molecule type" value="Genomic_DNA"/>
</dbReference>
<name>A0A917HNT9_9SPHI</name>
<protein>
    <recommendedName>
        <fullName evidence="1">IPT/TIG domain-containing protein</fullName>
    </recommendedName>
</protein>
<dbReference type="InterPro" id="IPR014756">
    <property type="entry name" value="Ig_E-set"/>
</dbReference>
<keyword evidence="3" id="KW-1185">Reference proteome</keyword>
<evidence type="ECO:0000313" key="2">
    <source>
        <dbReference type="EMBL" id="GGG84713.1"/>
    </source>
</evidence>
<dbReference type="AlphaFoldDB" id="A0A917HNT9"/>
<dbReference type="Proteomes" id="UP000660862">
    <property type="component" value="Unassembled WGS sequence"/>
</dbReference>
<dbReference type="Pfam" id="PF01833">
    <property type="entry name" value="TIG"/>
    <property type="match status" value="1"/>
</dbReference>
<dbReference type="SUPFAM" id="SSF81296">
    <property type="entry name" value="E set domains"/>
    <property type="match status" value="2"/>
</dbReference>
<evidence type="ECO:0000259" key="1">
    <source>
        <dbReference type="Pfam" id="PF01833"/>
    </source>
</evidence>
<accession>A0A917HNT9</accession>
<reference evidence="2" key="1">
    <citation type="journal article" date="2014" name="Int. J. Syst. Evol. Microbiol.">
        <title>Complete genome sequence of Corynebacterium casei LMG S-19264T (=DSM 44701T), isolated from a smear-ripened cheese.</title>
        <authorList>
            <consortium name="US DOE Joint Genome Institute (JGI-PGF)"/>
            <person name="Walter F."/>
            <person name="Albersmeier A."/>
            <person name="Kalinowski J."/>
            <person name="Ruckert C."/>
        </authorList>
    </citation>
    <scope>NUCLEOTIDE SEQUENCE</scope>
    <source>
        <strain evidence="2">CGMCC 1.12195</strain>
    </source>
</reference>
<gene>
    <name evidence="2" type="ORF">GCM10007415_17460</name>
</gene>
<dbReference type="RefSeq" id="WP_188505491.1">
    <property type="nucleotide sequence ID" value="NZ_BMER01000001.1"/>
</dbReference>
<dbReference type="Gene3D" id="2.60.120.430">
    <property type="entry name" value="Galactose-binding lectin"/>
    <property type="match status" value="1"/>
</dbReference>
<comment type="caution">
    <text evidence="2">The sequence shown here is derived from an EMBL/GenBank/DDBJ whole genome shotgun (WGS) entry which is preliminary data.</text>
</comment>
<proteinExistence type="predicted"/>
<evidence type="ECO:0000313" key="3">
    <source>
        <dbReference type="Proteomes" id="UP000660862"/>
    </source>
</evidence>
<reference evidence="2" key="2">
    <citation type="submission" date="2020-09" db="EMBL/GenBank/DDBJ databases">
        <authorList>
            <person name="Sun Q."/>
            <person name="Zhou Y."/>
        </authorList>
    </citation>
    <scope>NUCLEOTIDE SEQUENCE</scope>
    <source>
        <strain evidence="2">CGMCC 1.12195</strain>
    </source>
</reference>
<organism evidence="2 3">
    <name type="scientific">Parapedobacter pyrenivorans</name>
    <dbReference type="NCBI Taxonomy" id="1305674"/>
    <lineage>
        <taxon>Bacteria</taxon>
        <taxon>Pseudomonadati</taxon>
        <taxon>Bacteroidota</taxon>
        <taxon>Sphingobacteriia</taxon>
        <taxon>Sphingobacteriales</taxon>
        <taxon>Sphingobacteriaceae</taxon>
        <taxon>Parapedobacter</taxon>
    </lineage>
</organism>
<dbReference type="CDD" id="cd00102">
    <property type="entry name" value="IPT"/>
    <property type="match status" value="1"/>
</dbReference>
<feature type="domain" description="IPT/TIG" evidence="1">
    <location>
        <begin position="202"/>
        <end position="264"/>
    </location>
</feature>
<dbReference type="PROSITE" id="PS51257">
    <property type="entry name" value="PROKAR_LIPOPROTEIN"/>
    <property type="match status" value="1"/>
</dbReference>
<dbReference type="InterPro" id="IPR013783">
    <property type="entry name" value="Ig-like_fold"/>
</dbReference>
<dbReference type="Gene3D" id="2.60.40.10">
    <property type="entry name" value="Immunoglobulins"/>
    <property type="match status" value="4"/>
</dbReference>
<sequence length="512" mass="54257">MKLKSDIRLTFAVLASYTLLIAFVSCKKTEAPSTTVELLSFGPAGATHGEQIRFIGNNLDKVTAIDLTGASVASSAFIEQTTELIVITVPIDAEHGPVTLKTPTGDIVSKSPLNLEVPVEISSITETVKPGATITIVGEYLNWISAVTFEGGAIMETFESQSRTELVVRVPLEAKTGPLVFSCGGTEPIELESEEPLTVILPTISALTPIPVRHGSELTITGSDLDLVEGVTFTGLDEAVTEFVSQSETQLVITVPNGANNGNIAVMSFSGVSVASEEALAVVLPTVTAFNPNPVARGAELTIVGTELNLVKGVLFKGTDNAITEFIKQSDTELVLAVPETTNKGTVTLVTHPLIDVESTISLNIVGDLPPLAPLGYAIYADAIVNSWGDWGWNGTVDFNNTENVRDGSMTIKKGYDGTYGGLRFGGGSVSTLPYTEIVFSIFGTPGTGGLKINVIANEQWGAPHTITIVEGEWVEFKLSKADLGISDELKDLIFQDQGWSGTIYVDHVGLR</sequence>
<dbReference type="InterPro" id="IPR002909">
    <property type="entry name" value="IPT_dom"/>
</dbReference>